<dbReference type="PANTHER" id="PTHR46401">
    <property type="entry name" value="GLYCOSYLTRANSFERASE WBBK-RELATED"/>
    <property type="match status" value="1"/>
</dbReference>
<dbReference type="AlphaFoldDB" id="A0A849ALL6"/>
<protein>
    <submittedName>
        <fullName evidence="5">Glycosyltransferase family 4 protein</fullName>
    </submittedName>
</protein>
<dbReference type="GO" id="GO:0009103">
    <property type="term" value="P:lipopolysaccharide biosynthetic process"/>
    <property type="evidence" value="ECO:0007669"/>
    <property type="project" value="TreeGrafter"/>
</dbReference>
<proteinExistence type="predicted"/>
<reference evidence="5 6" key="1">
    <citation type="submission" date="2020-05" db="EMBL/GenBank/DDBJ databases">
        <title>Flexivirga sp. ID2601S isolated from air conditioner.</title>
        <authorList>
            <person name="Kim D.H."/>
        </authorList>
    </citation>
    <scope>NUCLEOTIDE SEQUENCE [LARGE SCALE GENOMIC DNA]</scope>
    <source>
        <strain evidence="5 6">ID2601S</strain>
    </source>
</reference>
<organism evidence="5 6">
    <name type="scientific">Flexivirga aerilata</name>
    <dbReference type="NCBI Taxonomy" id="1656889"/>
    <lineage>
        <taxon>Bacteria</taxon>
        <taxon>Bacillati</taxon>
        <taxon>Actinomycetota</taxon>
        <taxon>Actinomycetes</taxon>
        <taxon>Micrococcales</taxon>
        <taxon>Dermacoccaceae</taxon>
        <taxon>Flexivirga</taxon>
    </lineage>
</organism>
<dbReference type="PANTHER" id="PTHR46401:SF2">
    <property type="entry name" value="GLYCOSYLTRANSFERASE WBBK-RELATED"/>
    <property type="match status" value="1"/>
</dbReference>
<evidence type="ECO:0000256" key="2">
    <source>
        <dbReference type="ARBA" id="ARBA00022679"/>
    </source>
</evidence>
<evidence type="ECO:0000259" key="4">
    <source>
        <dbReference type="Pfam" id="PF13439"/>
    </source>
</evidence>
<accession>A0A849ALL6</accession>
<name>A0A849ALL6_9MICO</name>
<keyword evidence="6" id="KW-1185">Reference proteome</keyword>
<dbReference type="RefSeq" id="WP_171153883.1">
    <property type="nucleotide sequence ID" value="NZ_JABENB010000001.1"/>
</dbReference>
<dbReference type="InterPro" id="IPR001296">
    <property type="entry name" value="Glyco_trans_1"/>
</dbReference>
<dbReference type="InterPro" id="IPR028098">
    <property type="entry name" value="Glyco_trans_4-like_N"/>
</dbReference>
<sequence length="342" mass="38127">MKVLFPERILKRHVGGNTTYTREIASRIEREGVEVSTIPSASHPVLTMARESTYGIRARADTIIHFSADTGALFPVRRSIATVHGVASRWIDVARTPRQEWIWRTRVQRNIRSTTALITVSESAADDVSSVFHVDRESIHVIPHGIDVRAFDGRHKLSTEVADKIPSEFVLYVGNIEPRKNLSPLIQAFSGSLLRSLGIPLVIAGKPAWNYDSTMRAITSSQDVIYLGFVSDEDRAALMQECTLFAFPSLYEGFGFPVLEAMAAGAPVATSRRGSLAEVAGPSWQLDELTAESLEMEIVSALNDRSWRSEAPNEGRAWASQFSWDRSVEAHMRVYRQVLRCE</sequence>
<dbReference type="Pfam" id="PF13439">
    <property type="entry name" value="Glyco_transf_4"/>
    <property type="match status" value="1"/>
</dbReference>
<evidence type="ECO:0000259" key="3">
    <source>
        <dbReference type="Pfam" id="PF00534"/>
    </source>
</evidence>
<gene>
    <name evidence="5" type="ORF">HJ588_08280</name>
</gene>
<dbReference type="GO" id="GO:0016757">
    <property type="term" value="F:glycosyltransferase activity"/>
    <property type="evidence" value="ECO:0007669"/>
    <property type="project" value="UniProtKB-KW"/>
</dbReference>
<dbReference type="Proteomes" id="UP000557772">
    <property type="component" value="Unassembled WGS sequence"/>
</dbReference>
<comment type="caution">
    <text evidence="5">The sequence shown here is derived from an EMBL/GenBank/DDBJ whole genome shotgun (WGS) entry which is preliminary data.</text>
</comment>
<dbReference type="EMBL" id="JABENB010000001">
    <property type="protein sequence ID" value="NNG39270.1"/>
    <property type="molecule type" value="Genomic_DNA"/>
</dbReference>
<dbReference type="SUPFAM" id="SSF53756">
    <property type="entry name" value="UDP-Glycosyltransferase/glycogen phosphorylase"/>
    <property type="match status" value="1"/>
</dbReference>
<feature type="domain" description="Glycosyl transferase family 1" evidence="3">
    <location>
        <begin position="167"/>
        <end position="306"/>
    </location>
</feature>
<evidence type="ECO:0000313" key="6">
    <source>
        <dbReference type="Proteomes" id="UP000557772"/>
    </source>
</evidence>
<keyword evidence="2 5" id="KW-0808">Transferase</keyword>
<keyword evidence="1" id="KW-0328">Glycosyltransferase</keyword>
<feature type="domain" description="Glycosyltransferase subfamily 4-like N-terminal" evidence="4">
    <location>
        <begin position="75"/>
        <end position="148"/>
    </location>
</feature>
<evidence type="ECO:0000313" key="5">
    <source>
        <dbReference type="EMBL" id="NNG39270.1"/>
    </source>
</evidence>
<dbReference type="CDD" id="cd03809">
    <property type="entry name" value="GT4_MtfB-like"/>
    <property type="match status" value="1"/>
</dbReference>
<evidence type="ECO:0000256" key="1">
    <source>
        <dbReference type="ARBA" id="ARBA00022676"/>
    </source>
</evidence>
<dbReference type="Pfam" id="PF00534">
    <property type="entry name" value="Glycos_transf_1"/>
    <property type="match status" value="1"/>
</dbReference>
<dbReference type="Gene3D" id="3.40.50.2000">
    <property type="entry name" value="Glycogen Phosphorylase B"/>
    <property type="match status" value="2"/>
</dbReference>